<dbReference type="InterPro" id="IPR028994">
    <property type="entry name" value="Integrin_alpha_N"/>
</dbReference>
<proteinExistence type="inferred from homology"/>
<keyword evidence="8" id="KW-1185">Reference proteome</keyword>
<evidence type="ECO:0000256" key="5">
    <source>
        <dbReference type="SAM" id="MobiDB-lite"/>
    </source>
</evidence>
<feature type="domain" description="SD-repeat containing protein B" evidence="6">
    <location>
        <begin position="393"/>
        <end position="489"/>
    </location>
</feature>
<dbReference type="Gene3D" id="2.60.40.10">
    <property type="entry name" value="Immunoglobulins"/>
    <property type="match status" value="7"/>
</dbReference>
<dbReference type="PANTHER" id="PTHR36108:SF13">
    <property type="entry name" value="COLOSSIN-B-RELATED"/>
    <property type="match status" value="1"/>
</dbReference>
<dbReference type="Proteomes" id="UP000315003">
    <property type="component" value="Chromosome"/>
</dbReference>
<evidence type="ECO:0000256" key="3">
    <source>
        <dbReference type="ARBA" id="ARBA00022525"/>
    </source>
</evidence>
<keyword evidence="4" id="KW-0732">Signal</keyword>
<organism evidence="7 8">
    <name type="scientific">Stieleria bergensis</name>
    <dbReference type="NCBI Taxonomy" id="2528025"/>
    <lineage>
        <taxon>Bacteria</taxon>
        <taxon>Pseudomonadati</taxon>
        <taxon>Planctomycetota</taxon>
        <taxon>Planctomycetia</taxon>
        <taxon>Pirellulales</taxon>
        <taxon>Pirellulaceae</taxon>
        <taxon>Stieleria</taxon>
    </lineage>
</organism>
<dbReference type="InterPro" id="IPR013783">
    <property type="entry name" value="Ig-like_fold"/>
</dbReference>
<feature type="region of interest" description="Disordered" evidence="5">
    <location>
        <begin position="1"/>
        <end position="27"/>
    </location>
</feature>
<keyword evidence="3" id="KW-0964">Secreted</keyword>
<evidence type="ECO:0000256" key="4">
    <source>
        <dbReference type="ARBA" id="ARBA00022729"/>
    </source>
</evidence>
<dbReference type="GO" id="GO:0005576">
    <property type="term" value="C:extracellular region"/>
    <property type="evidence" value="ECO:0007669"/>
    <property type="project" value="UniProtKB-SubCell"/>
</dbReference>
<evidence type="ECO:0000313" key="7">
    <source>
        <dbReference type="EMBL" id="QDT60681.1"/>
    </source>
</evidence>
<dbReference type="OrthoDB" id="254354at2"/>
<gene>
    <name evidence="7" type="primary">sdrD_1</name>
    <name evidence="7" type="ORF">SV7mr_32070</name>
</gene>
<comment type="subcellular location">
    <subcellularLocation>
        <location evidence="1">Secreted</location>
    </subcellularLocation>
</comment>
<dbReference type="SUPFAM" id="SSF69318">
    <property type="entry name" value="Integrin alpha N-terminal domain"/>
    <property type="match status" value="1"/>
</dbReference>
<dbReference type="InterPro" id="IPR033764">
    <property type="entry name" value="Sdr_B"/>
</dbReference>
<accession>A0A517SXD6</accession>
<dbReference type="Pfam" id="PF17210">
    <property type="entry name" value="SdrD_B"/>
    <property type="match status" value="6"/>
</dbReference>
<name>A0A517SXD6_9BACT</name>
<sequence>MIWNSGKTRKARRHDATPRNRVSVSPQRLESRLLLAADPIHVGLVYLETDYLESDNDTGSDSRGDRFLLSFQGGAEGTELTELRISTDKDSDGLSVGDPIFDTQPGGRGKSGSHDFQVVQIISNGNHQPSVHASVDDGGQELVLQLSNFRNGDRLEFTLDVDEVLRNSADLAIFNDRLDVITSGQEFQDSILEAVFEAPHFHSANADAVFVNDFGDPADRFALDLPPDEGNDVDSRPNRSAAAIGTTVQQPLPVSISGTVWLDSDMDEVRKPGEPGIANVVLDLYELTSNGTYASTGFQTQTDQLGRYEFGESFGLLPGTYQVVETQPAGYFSLAAVPGSVQGNPTGESSGTDVLTGIVIPLGDTQAVEMDFAELTPASISGQVYLLAPGTDCDGPYDPSSDTPLADVLVSLWQDDELIATTTSDSSGGYRFDGLMPGTYRVTQQTPPELLEGDAHVGEVNGVEIGVAAGGSEIRHLTLTSGAVGVNYDFCEAAPVSISGAVFHDRNDDGNRQSGEEPIADVLISLHDENGTQISTTTTDSAGQYRFDQLPAGNYQVRQQQPVAYLDGKESLGSVNGSPTGTVGQEQFTSIVIAQGLAAVNYDFGELLPGSISGMVHADLDRDCVFDPGEMALSGVMIRLLDESGTQVAEAETNDEGIYRFEGLSPGRYTVVQDQPSGYYDRSATPGSLGGVRGVNQINQIDIESGQEGLNYDFCEEPGVTVAGAVYLDLDEDCIWEQGEPAIAGVTIELHDGNGLVATSVTDQSGQYLFDNLPAGSYTLMEVQPEGYLDGCAELGSEGGLVLDANTVQVSLSPGAEGTDYVFSEVQAVSIQGQVWSDNNDDQVRDQAEFGIEGVTVELRDENQQVLQSTLTDSQGVYRFESLTPGTFGVTELQPSGYFHSGQLIGTSGGQVTQDDTITFIVLNSGDHAVGYDFPELPPAMISGFVFQDGPTIESEEELAFSDLLDRRDGLRSEDDAPIAGVRIELRHADGRSLSDEDLLAGANESTVTFTDDAGYYQFVGLRPGDYMLLQTHPDDYLDFLETSGTTGGLSDNVVHSYTSAELLRLDAVPIEYDGDAIVGVMVAAGETSTENNFSEVQVVVTPPPPVTILEPEPTRPPRLLGPVYQDIPRTPLLYSALIPDEIQPPAIYGGEQYVVWHLSVINGGFPRGGQQAGSAFRVVSTGQGDIGNRRPDFDAPHDLGQWSFLSSDTDVIEQASAFTLGDEFAIARSGDFDGDGSDEVLIYVGGVWYIDVNGNGFWDSSDLWVVLGTTYDVPVVGDWDGDGKDDVGIYGARWDGDELRIRMDAGLPDPANQYRRKIENRFQHQLIAAEETDANGQVVRQNKRVLQRSDQGDLRTDAVDHVFRFGQAADIPVVGDWNGDGVDQIGVFNNGSWMLDLEGDGRQLQGERAFEYGQAGDRPVVGDFDGDGLDDIAIVRGGQIIIDSDGDRRLTAADQRIEIPPEHVDSQLVIGDWDGDGDDEIAFYKDAG</sequence>
<reference evidence="7 8" key="1">
    <citation type="submission" date="2019-02" db="EMBL/GenBank/DDBJ databases">
        <title>Deep-cultivation of Planctomycetes and their phenomic and genomic characterization uncovers novel biology.</title>
        <authorList>
            <person name="Wiegand S."/>
            <person name="Jogler M."/>
            <person name="Boedeker C."/>
            <person name="Pinto D."/>
            <person name="Vollmers J."/>
            <person name="Rivas-Marin E."/>
            <person name="Kohn T."/>
            <person name="Peeters S.H."/>
            <person name="Heuer A."/>
            <person name="Rast P."/>
            <person name="Oberbeckmann S."/>
            <person name="Bunk B."/>
            <person name="Jeske O."/>
            <person name="Meyerdierks A."/>
            <person name="Storesund J.E."/>
            <person name="Kallscheuer N."/>
            <person name="Luecker S."/>
            <person name="Lage O.M."/>
            <person name="Pohl T."/>
            <person name="Merkel B.J."/>
            <person name="Hornburger P."/>
            <person name="Mueller R.-W."/>
            <person name="Bruemmer F."/>
            <person name="Labrenz M."/>
            <person name="Spormann A.M."/>
            <person name="Op den Camp H."/>
            <person name="Overmann J."/>
            <person name="Amann R."/>
            <person name="Jetten M.S.M."/>
            <person name="Mascher T."/>
            <person name="Medema M.H."/>
            <person name="Devos D.P."/>
            <person name="Kaster A.-K."/>
            <person name="Ovreas L."/>
            <person name="Rohde M."/>
            <person name="Galperin M.Y."/>
            <person name="Jogler C."/>
        </authorList>
    </citation>
    <scope>NUCLEOTIDE SEQUENCE [LARGE SCALE GENOMIC DNA]</scope>
    <source>
        <strain evidence="7 8">SV_7m_r</strain>
    </source>
</reference>
<dbReference type="RefSeq" id="WP_145273734.1">
    <property type="nucleotide sequence ID" value="NZ_CP036272.1"/>
</dbReference>
<dbReference type="EMBL" id="CP036272">
    <property type="protein sequence ID" value="QDT60681.1"/>
    <property type="molecule type" value="Genomic_DNA"/>
</dbReference>
<comment type="similarity">
    <text evidence="2">Belongs to the serine-aspartate repeat-containing protein (SDr) family.</text>
</comment>
<evidence type="ECO:0000259" key="6">
    <source>
        <dbReference type="Pfam" id="PF17210"/>
    </source>
</evidence>
<evidence type="ECO:0000256" key="2">
    <source>
        <dbReference type="ARBA" id="ARBA00007257"/>
    </source>
</evidence>
<feature type="domain" description="SD-repeat containing protein B" evidence="6">
    <location>
        <begin position="255"/>
        <end position="339"/>
    </location>
</feature>
<feature type="domain" description="SD-repeat containing protein B" evidence="6">
    <location>
        <begin position="498"/>
        <end position="576"/>
    </location>
</feature>
<protein>
    <submittedName>
        <fullName evidence="7">Serine-aspartate repeat-containing protein D</fullName>
    </submittedName>
</protein>
<feature type="domain" description="SD-repeat containing protein B" evidence="6">
    <location>
        <begin position="833"/>
        <end position="908"/>
    </location>
</feature>
<dbReference type="PANTHER" id="PTHR36108">
    <property type="entry name" value="COLOSSIN-B-RELATED"/>
    <property type="match status" value="1"/>
</dbReference>
<feature type="domain" description="SD-repeat containing protein B" evidence="6">
    <location>
        <begin position="725"/>
        <end position="808"/>
    </location>
</feature>
<evidence type="ECO:0000313" key="8">
    <source>
        <dbReference type="Proteomes" id="UP000315003"/>
    </source>
</evidence>
<dbReference type="SUPFAM" id="SSF117074">
    <property type="entry name" value="Hypothetical protein PA1324"/>
    <property type="match status" value="7"/>
</dbReference>
<feature type="domain" description="SD-repeat containing protein B" evidence="6">
    <location>
        <begin position="611"/>
        <end position="686"/>
    </location>
</feature>
<evidence type="ECO:0000256" key="1">
    <source>
        <dbReference type="ARBA" id="ARBA00004613"/>
    </source>
</evidence>